<name>G0V2A3_TRYCI</name>
<organism evidence="4">
    <name type="scientific">Trypanosoma congolense (strain IL3000)</name>
    <dbReference type="NCBI Taxonomy" id="1068625"/>
    <lineage>
        <taxon>Eukaryota</taxon>
        <taxon>Discoba</taxon>
        <taxon>Euglenozoa</taxon>
        <taxon>Kinetoplastea</taxon>
        <taxon>Metakinetoplastina</taxon>
        <taxon>Trypanosomatida</taxon>
        <taxon>Trypanosomatidae</taxon>
        <taxon>Trypanosoma</taxon>
        <taxon>Nannomonas</taxon>
    </lineage>
</organism>
<dbReference type="GO" id="GO:0000225">
    <property type="term" value="F:N-acetylglucosaminylphosphatidylinositol deacetylase activity"/>
    <property type="evidence" value="ECO:0007669"/>
    <property type="project" value="UniProtKB-EC"/>
</dbReference>
<evidence type="ECO:0000256" key="2">
    <source>
        <dbReference type="ARBA" id="ARBA00012176"/>
    </source>
</evidence>
<dbReference type="GO" id="GO:0005783">
    <property type="term" value="C:endoplasmic reticulum"/>
    <property type="evidence" value="ECO:0007669"/>
    <property type="project" value="TreeGrafter"/>
</dbReference>
<proteinExistence type="inferred from homology"/>
<dbReference type="AlphaFoldDB" id="G0V2A3"/>
<dbReference type="PANTHER" id="PTHR12993">
    <property type="entry name" value="N-ACETYLGLUCOSAMINYL-PHOSPHATIDYLINOSITOL DE-N-ACETYLASE-RELATED"/>
    <property type="match status" value="1"/>
</dbReference>
<sequence length="254" mass="28625">MYIHDPMVYGLITLLLAFLVQWHRKSSAEKLPVRGEVLFVFAHPDDEAMFFSPLLRYVKRHNIPTHFLCLSNGNYSGLGAVREGELINSAHYFGVASSNVRIVNHAELQDGLDNVWNTEVIRREVLSCLQGSSAIQTVVTFDGKGVSSHPNHIAVYEGVRAAVKSAPPGTVFYTLYSRNLLEKYSGVLSVLSFLLRGRRCSVCRGFTAIISPTSVFTSFGAMRKHKSQLVWYRYLFLCFSSYSYINEMNEIIVL</sequence>
<evidence type="ECO:0000313" key="4">
    <source>
        <dbReference type="EMBL" id="CCC95775.1"/>
    </source>
</evidence>
<feature type="chain" id="PRO_5003410248" description="N-acetylglucosaminylphosphatidylinositol deacetylase" evidence="3">
    <location>
        <begin position="29"/>
        <end position="254"/>
    </location>
</feature>
<evidence type="ECO:0000256" key="3">
    <source>
        <dbReference type="SAM" id="SignalP"/>
    </source>
</evidence>
<keyword evidence="3" id="KW-0732">Signal</keyword>
<dbReference type="PANTHER" id="PTHR12993:SF11">
    <property type="entry name" value="N-ACETYLGLUCOSAMINYL-PHOSPHATIDYLINOSITOL DE-N-ACETYLASE"/>
    <property type="match status" value="1"/>
</dbReference>
<dbReference type="GO" id="GO:0016020">
    <property type="term" value="C:membrane"/>
    <property type="evidence" value="ECO:0007669"/>
    <property type="project" value="GOC"/>
</dbReference>
<dbReference type="UniPathway" id="UPA00196"/>
<evidence type="ECO:0000256" key="1">
    <source>
        <dbReference type="ARBA" id="ARBA00006066"/>
    </source>
</evidence>
<feature type="signal peptide" evidence="3">
    <location>
        <begin position="1"/>
        <end position="28"/>
    </location>
</feature>
<dbReference type="InterPro" id="IPR003737">
    <property type="entry name" value="GlcNAc_PI_deacetylase-related"/>
</dbReference>
<dbReference type="Gene3D" id="3.40.50.10320">
    <property type="entry name" value="LmbE-like"/>
    <property type="match status" value="1"/>
</dbReference>
<protein>
    <recommendedName>
        <fullName evidence="2">N-acetylglucosaminylphosphatidylinositol deacetylase</fullName>
        <ecNumber evidence="2">3.5.1.89</ecNumber>
    </recommendedName>
</protein>
<dbReference type="GO" id="GO:0006506">
    <property type="term" value="P:GPI anchor biosynthetic process"/>
    <property type="evidence" value="ECO:0007669"/>
    <property type="project" value="UniProtKB-UniPathway"/>
</dbReference>
<accession>G0V2A3</accession>
<dbReference type="EC" id="3.5.1.89" evidence="2"/>
<dbReference type="SUPFAM" id="SSF102588">
    <property type="entry name" value="LmbE-like"/>
    <property type="match status" value="1"/>
</dbReference>
<dbReference type="InterPro" id="IPR024078">
    <property type="entry name" value="LmbE-like_dom_sf"/>
</dbReference>
<dbReference type="EMBL" id="HE575324">
    <property type="protein sequence ID" value="CCC95775.1"/>
    <property type="molecule type" value="Genomic_DNA"/>
</dbReference>
<gene>
    <name evidence="4" type="ORF">TCIL3000_11_12710</name>
</gene>
<dbReference type="VEuPathDB" id="TriTrypDB:TcIL3000.11.12710"/>
<reference evidence="4" key="1">
    <citation type="journal article" date="2012" name="Proc. Natl. Acad. Sci. U.S.A.">
        <title>Antigenic diversity is generated by distinct evolutionary mechanisms in African trypanosome species.</title>
        <authorList>
            <person name="Jackson A.P."/>
            <person name="Berry A."/>
            <person name="Aslett M."/>
            <person name="Allison H.C."/>
            <person name="Burton P."/>
            <person name="Vavrova-Anderson J."/>
            <person name="Brown R."/>
            <person name="Browne H."/>
            <person name="Corton N."/>
            <person name="Hauser H."/>
            <person name="Gamble J."/>
            <person name="Gilderthorp R."/>
            <person name="Marcello L."/>
            <person name="McQuillan J."/>
            <person name="Otto T.D."/>
            <person name="Quail M.A."/>
            <person name="Sanders M.J."/>
            <person name="van Tonder A."/>
            <person name="Ginger M.L."/>
            <person name="Field M.C."/>
            <person name="Barry J.D."/>
            <person name="Hertz-Fowler C."/>
            <person name="Berriman M."/>
        </authorList>
    </citation>
    <scope>NUCLEOTIDE SEQUENCE</scope>
    <source>
        <strain evidence="4">IL3000</strain>
    </source>
</reference>
<comment type="similarity">
    <text evidence="1">Belongs to the PIGL family.</text>
</comment>
<dbReference type="Pfam" id="PF02585">
    <property type="entry name" value="PIG-L"/>
    <property type="match status" value="1"/>
</dbReference>